<sequence length="40" mass="4564">MCTYFEFSKEEKHDIVHADSLVEHPYIILKKGGISSLIGK</sequence>
<evidence type="ECO:0000313" key="2">
    <source>
        <dbReference type="Proteomes" id="UP000219020"/>
    </source>
</evidence>
<accession>A0A2A5T1D8</accession>
<dbReference type="EMBL" id="NBYY01000028">
    <property type="protein sequence ID" value="PCS21938.1"/>
    <property type="molecule type" value="Genomic_DNA"/>
</dbReference>
<evidence type="ECO:0000313" key="1">
    <source>
        <dbReference type="EMBL" id="PCS21938.1"/>
    </source>
</evidence>
<proteinExistence type="predicted"/>
<reference evidence="2" key="1">
    <citation type="submission" date="2017-04" db="EMBL/GenBank/DDBJ databases">
        <title>Genome evolution of the luminous symbionts of deep sea anglerfish.</title>
        <authorList>
            <person name="Hendry T.A."/>
        </authorList>
    </citation>
    <scope>NUCLEOTIDE SEQUENCE [LARGE SCALE GENOMIC DNA]</scope>
</reference>
<dbReference type="Proteomes" id="UP000219020">
    <property type="component" value="Unassembled WGS sequence"/>
</dbReference>
<gene>
    <name evidence="1" type="ORF">BTN49_2403</name>
</gene>
<protein>
    <submittedName>
        <fullName evidence="1">Uncharacterized protein</fullName>
    </submittedName>
</protein>
<organism evidence="1 2">
    <name type="scientific">Candidatus Enterovibrio escicola</name>
    <dbReference type="NCBI Taxonomy" id="1927127"/>
    <lineage>
        <taxon>Bacteria</taxon>
        <taxon>Pseudomonadati</taxon>
        <taxon>Pseudomonadota</taxon>
        <taxon>Gammaproteobacteria</taxon>
        <taxon>Vibrionales</taxon>
        <taxon>Vibrionaceae</taxon>
        <taxon>Enterovibrio</taxon>
    </lineage>
</organism>
<keyword evidence="2" id="KW-1185">Reference proteome</keyword>
<comment type="caution">
    <text evidence="1">The sequence shown here is derived from an EMBL/GenBank/DDBJ whole genome shotgun (WGS) entry which is preliminary data.</text>
</comment>
<dbReference type="AlphaFoldDB" id="A0A2A5T1D8"/>
<name>A0A2A5T1D8_9GAMM</name>